<dbReference type="SUPFAM" id="SSF52499">
    <property type="entry name" value="Isochorismatase-like hydrolases"/>
    <property type="match status" value="1"/>
</dbReference>
<dbReference type="PANTHER" id="PTHR14119">
    <property type="entry name" value="HYDROLASE"/>
    <property type="match status" value="1"/>
</dbReference>
<sequence>MVHPFKLNRQDSALIVVDMQDKLLRAIANWETVLDGCIKMVKFAQTLGVPVVVTEQYPRGLGPTNTGISSLFTEFKPYEKTAFSCFGCADFREQLSRLGVKTVVLVGIEAHICVTQTALDALAAGYQVQVIADAVGSRSIDNKQLGLAKMRQAGAVITGVEIALYEWLEDANSPEFKAILPLIK</sequence>
<dbReference type="EMBL" id="FNBU01000012">
    <property type="protein sequence ID" value="SDF49349.1"/>
    <property type="molecule type" value="Genomic_DNA"/>
</dbReference>
<keyword evidence="3" id="KW-1185">Reference proteome</keyword>
<feature type="domain" description="Isochorismatase-like" evidence="1">
    <location>
        <begin position="12"/>
        <end position="161"/>
    </location>
</feature>
<gene>
    <name evidence="2" type="ORF">SAMN05660235_01797</name>
</gene>
<dbReference type="Pfam" id="PF00857">
    <property type="entry name" value="Isochorismatase"/>
    <property type="match status" value="1"/>
</dbReference>
<dbReference type="PANTHER" id="PTHR14119:SF3">
    <property type="entry name" value="ISOCHORISMATASE DOMAIN-CONTAINING PROTEIN 2"/>
    <property type="match status" value="1"/>
</dbReference>
<dbReference type="AlphaFoldDB" id="A0A1G7LK74"/>
<dbReference type="Gene3D" id="3.40.50.850">
    <property type="entry name" value="Isochorismatase-like"/>
    <property type="match status" value="1"/>
</dbReference>
<protein>
    <submittedName>
        <fullName evidence="2">Nicotinamidase-related amidase</fullName>
    </submittedName>
</protein>
<dbReference type="STRING" id="1123285.SAMN05660235_01797"/>
<organism evidence="2 3">
    <name type="scientific">Sporolituus thermophilus DSM 23256</name>
    <dbReference type="NCBI Taxonomy" id="1123285"/>
    <lineage>
        <taxon>Bacteria</taxon>
        <taxon>Bacillati</taxon>
        <taxon>Bacillota</taxon>
        <taxon>Negativicutes</taxon>
        <taxon>Selenomonadales</taxon>
        <taxon>Sporomusaceae</taxon>
        <taxon>Sporolituus</taxon>
    </lineage>
</organism>
<dbReference type="CDD" id="cd01012">
    <property type="entry name" value="YcaC_related"/>
    <property type="match status" value="1"/>
</dbReference>
<name>A0A1G7LK74_9FIRM</name>
<dbReference type="RefSeq" id="WP_093690082.1">
    <property type="nucleotide sequence ID" value="NZ_FNBU01000012.1"/>
</dbReference>
<evidence type="ECO:0000313" key="3">
    <source>
        <dbReference type="Proteomes" id="UP000243333"/>
    </source>
</evidence>
<dbReference type="InterPro" id="IPR050993">
    <property type="entry name" value="Isochorismatase_domain"/>
</dbReference>
<dbReference type="Proteomes" id="UP000243333">
    <property type="component" value="Unassembled WGS sequence"/>
</dbReference>
<evidence type="ECO:0000313" key="2">
    <source>
        <dbReference type="EMBL" id="SDF49349.1"/>
    </source>
</evidence>
<dbReference type="InterPro" id="IPR036380">
    <property type="entry name" value="Isochorismatase-like_sf"/>
</dbReference>
<dbReference type="InterPro" id="IPR000868">
    <property type="entry name" value="Isochorismatase-like_dom"/>
</dbReference>
<reference evidence="3" key="1">
    <citation type="submission" date="2016-10" db="EMBL/GenBank/DDBJ databases">
        <authorList>
            <person name="Varghese N."/>
            <person name="Submissions S."/>
        </authorList>
    </citation>
    <scope>NUCLEOTIDE SEQUENCE [LARGE SCALE GENOMIC DNA]</scope>
    <source>
        <strain evidence="3">DSM 23256</strain>
    </source>
</reference>
<dbReference type="OrthoDB" id="9789777at2"/>
<proteinExistence type="predicted"/>
<evidence type="ECO:0000259" key="1">
    <source>
        <dbReference type="Pfam" id="PF00857"/>
    </source>
</evidence>
<accession>A0A1G7LK74</accession>